<evidence type="ECO:0000256" key="7">
    <source>
        <dbReference type="ARBA" id="ARBA00022989"/>
    </source>
</evidence>
<evidence type="ECO:0000256" key="4">
    <source>
        <dbReference type="ARBA" id="ARBA00022741"/>
    </source>
</evidence>
<dbReference type="RefSeq" id="WP_014267889.1">
    <property type="nucleotide sequence ID" value="NC_016631.1"/>
</dbReference>
<dbReference type="STRING" id="682795.AciX8_4749"/>
<evidence type="ECO:0000256" key="5">
    <source>
        <dbReference type="ARBA" id="ARBA00022803"/>
    </source>
</evidence>
<evidence type="ECO:0000256" key="1">
    <source>
        <dbReference type="ARBA" id="ARBA00004167"/>
    </source>
</evidence>
<keyword evidence="6 10" id="KW-0067">ATP-binding</keyword>
<proteinExistence type="predicted"/>
<evidence type="ECO:0000256" key="9">
    <source>
        <dbReference type="PIRSR" id="PIRSR640198-1"/>
    </source>
</evidence>
<dbReference type="Gene3D" id="1.10.3290.10">
    <property type="entry name" value="Fido-like domain"/>
    <property type="match status" value="1"/>
</dbReference>
<keyword evidence="13" id="KW-1185">Reference proteome</keyword>
<reference evidence="12 13" key="1">
    <citation type="submission" date="2011-11" db="EMBL/GenBank/DDBJ databases">
        <title>Complete sequence of Granulicella mallensis MP5ACTX8.</title>
        <authorList>
            <consortium name="US DOE Joint Genome Institute"/>
            <person name="Lucas S."/>
            <person name="Copeland A."/>
            <person name="Lapidus A."/>
            <person name="Cheng J.-F."/>
            <person name="Goodwin L."/>
            <person name="Pitluck S."/>
            <person name="Peters L."/>
            <person name="Lu M."/>
            <person name="Detter J.C."/>
            <person name="Han C."/>
            <person name="Tapia R."/>
            <person name="Land M."/>
            <person name="Hauser L."/>
            <person name="Kyrpides N."/>
            <person name="Ivanova N."/>
            <person name="Mikhailova N."/>
            <person name="Pagani I."/>
            <person name="Rawat S."/>
            <person name="Mannisto M."/>
            <person name="Haggblom M."/>
            <person name="Woyke T."/>
        </authorList>
    </citation>
    <scope>NUCLEOTIDE SEQUENCE [LARGE SCALE GENOMIC DNA]</scope>
    <source>
        <strain evidence="13">ATCC BAA-1857 / DSM 23137 / MP5ACTX8</strain>
    </source>
</reference>
<dbReference type="Proteomes" id="UP000007113">
    <property type="component" value="Chromosome"/>
</dbReference>
<evidence type="ECO:0000313" key="13">
    <source>
        <dbReference type="Proteomes" id="UP000007113"/>
    </source>
</evidence>
<evidence type="ECO:0000313" key="12">
    <source>
        <dbReference type="EMBL" id="AEU39018.1"/>
    </source>
</evidence>
<dbReference type="AlphaFoldDB" id="G8NXM3"/>
<gene>
    <name evidence="12" type="ordered locus">AciX8_4749</name>
</gene>
<dbReference type="InterPro" id="IPR040198">
    <property type="entry name" value="Fido_containing"/>
</dbReference>
<dbReference type="KEGG" id="gma:AciX8_4749"/>
<feature type="binding site" evidence="10">
    <location>
        <begin position="135"/>
        <end position="142"/>
    </location>
    <ligand>
        <name>ATP</name>
        <dbReference type="ChEBI" id="CHEBI:30616"/>
    </ligand>
</feature>
<keyword evidence="4 10" id="KW-0547">Nucleotide-binding</keyword>
<feature type="binding site" evidence="10">
    <location>
        <begin position="174"/>
        <end position="175"/>
    </location>
    <ligand>
        <name>ATP</name>
        <dbReference type="ChEBI" id="CHEBI:30616"/>
    </ligand>
</feature>
<accession>G8NXM3</accession>
<dbReference type="PROSITE" id="PS51459">
    <property type="entry name" value="FIDO"/>
    <property type="match status" value="1"/>
</dbReference>
<dbReference type="PANTHER" id="PTHR13504:SF34">
    <property type="entry name" value="PROTEIN ADENYLYLTRANSFERASE FICD"/>
    <property type="match status" value="1"/>
</dbReference>
<name>G8NXM3_GRAMM</name>
<dbReference type="GO" id="GO:0005524">
    <property type="term" value="F:ATP binding"/>
    <property type="evidence" value="ECO:0007669"/>
    <property type="project" value="UniProtKB-KW"/>
</dbReference>
<keyword evidence="3" id="KW-0677">Repeat</keyword>
<dbReference type="eggNOG" id="COG3177">
    <property type="taxonomic scope" value="Bacteria"/>
</dbReference>
<sequence>MADETRHSRALDAEIITDSDQLARKEAFNTIEQFRAVADMVETFLQPERTFKLRPSHFLHLHRAALNGISAYAGNWRPSGIEIGKSKHKPPGAFEVPERIEELCDYVNDKWIEKSPIHLAAYVMWRLNWIHPFTDGNGRTSRAISYLVLCVRLKALLPGKLTIPEQIEQDRTPYYKALEAADNAWERGKIDLTAMKQLLAAMLAKQLHAVYEESETGGE</sequence>
<dbReference type="InterPro" id="IPR036597">
    <property type="entry name" value="Fido-like_dom_sf"/>
</dbReference>
<feature type="active site" evidence="9">
    <location>
        <position position="131"/>
    </location>
</feature>
<evidence type="ECO:0000256" key="10">
    <source>
        <dbReference type="PIRSR" id="PIRSR640198-2"/>
    </source>
</evidence>
<dbReference type="EMBL" id="CP003130">
    <property type="protein sequence ID" value="AEU39018.1"/>
    <property type="molecule type" value="Genomic_DNA"/>
</dbReference>
<evidence type="ECO:0000256" key="3">
    <source>
        <dbReference type="ARBA" id="ARBA00022737"/>
    </source>
</evidence>
<dbReference type="OrthoDB" id="9813719at2"/>
<dbReference type="InterPro" id="IPR003812">
    <property type="entry name" value="Fido"/>
</dbReference>
<dbReference type="HOGENOM" id="CLU_1192709_0_0_0"/>
<dbReference type="GO" id="GO:0016020">
    <property type="term" value="C:membrane"/>
    <property type="evidence" value="ECO:0007669"/>
    <property type="project" value="UniProtKB-SubCell"/>
</dbReference>
<evidence type="ECO:0000256" key="8">
    <source>
        <dbReference type="ARBA" id="ARBA00023136"/>
    </source>
</evidence>
<keyword evidence="5" id="KW-0802">TPR repeat</keyword>
<evidence type="ECO:0000256" key="6">
    <source>
        <dbReference type="ARBA" id="ARBA00022840"/>
    </source>
</evidence>
<dbReference type="SUPFAM" id="SSF140931">
    <property type="entry name" value="Fic-like"/>
    <property type="match status" value="1"/>
</dbReference>
<dbReference type="Pfam" id="PF02661">
    <property type="entry name" value="Fic"/>
    <property type="match status" value="1"/>
</dbReference>
<organism evidence="12 13">
    <name type="scientific">Granulicella mallensis (strain ATCC BAA-1857 / DSM 23137 / MP5ACTX8)</name>
    <dbReference type="NCBI Taxonomy" id="682795"/>
    <lineage>
        <taxon>Bacteria</taxon>
        <taxon>Pseudomonadati</taxon>
        <taxon>Acidobacteriota</taxon>
        <taxon>Terriglobia</taxon>
        <taxon>Terriglobales</taxon>
        <taxon>Acidobacteriaceae</taxon>
        <taxon>Granulicella</taxon>
    </lineage>
</organism>
<dbReference type="PANTHER" id="PTHR13504">
    <property type="entry name" value="FIDO DOMAIN-CONTAINING PROTEIN DDB_G0283145"/>
    <property type="match status" value="1"/>
</dbReference>
<evidence type="ECO:0000256" key="2">
    <source>
        <dbReference type="ARBA" id="ARBA00022692"/>
    </source>
</evidence>
<protein>
    <submittedName>
        <fullName evidence="12">Filamentation induced by cAMP protein Fic</fullName>
    </submittedName>
</protein>
<feature type="domain" description="Fido" evidence="11">
    <location>
        <begin position="53"/>
        <end position="201"/>
    </location>
</feature>
<evidence type="ECO:0000259" key="11">
    <source>
        <dbReference type="PROSITE" id="PS51459"/>
    </source>
</evidence>
<keyword evidence="7" id="KW-1133">Transmembrane helix</keyword>
<keyword evidence="8" id="KW-0472">Membrane</keyword>
<keyword evidence="2" id="KW-0812">Transmembrane</keyword>
<comment type="subcellular location">
    <subcellularLocation>
        <location evidence="1">Membrane</location>
        <topology evidence="1">Single-pass membrane protein</topology>
    </subcellularLocation>
</comment>